<comment type="caution">
    <text evidence="2">The sequence shown here is derived from an EMBL/GenBank/DDBJ whole genome shotgun (WGS) entry which is preliminary data.</text>
</comment>
<gene>
    <name evidence="2" type="ORF">CFH83_02205</name>
</gene>
<dbReference type="RefSeq" id="WP_303662828.1">
    <property type="nucleotide sequence ID" value="NZ_DLUI01000037.1"/>
</dbReference>
<feature type="domain" description="Sulfatase-modifying factor enzyme-like" evidence="1">
    <location>
        <begin position="2"/>
        <end position="233"/>
    </location>
</feature>
<protein>
    <submittedName>
        <fullName evidence="2">SAM-dependent methyltransferase</fullName>
    </submittedName>
</protein>
<evidence type="ECO:0000313" key="3">
    <source>
        <dbReference type="Proteomes" id="UP000228859"/>
    </source>
</evidence>
<dbReference type="GO" id="GO:0008168">
    <property type="term" value="F:methyltransferase activity"/>
    <property type="evidence" value="ECO:0007669"/>
    <property type="project" value="UniProtKB-KW"/>
</dbReference>
<dbReference type="Gene3D" id="3.90.1580.10">
    <property type="entry name" value="paralog of FGE (formylglycine-generating enzyme)"/>
    <property type="match status" value="1"/>
</dbReference>
<dbReference type="InterPro" id="IPR042095">
    <property type="entry name" value="SUMF_sf"/>
</dbReference>
<dbReference type="InterPro" id="IPR016187">
    <property type="entry name" value="CTDL_fold"/>
</dbReference>
<dbReference type="AlphaFoldDB" id="A0A2D3WKA3"/>
<dbReference type="EMBL" id="DLUI01000037">
    <property type="protein sequence ID" value="DAB39167.1"/>
    <property type="molecule type" value="Genomic_DNA"/>
</dbReference>
<dbReference type="GO" id="GO:0032259">
    <property type="term" value="P:methylation"/>
    <property type="evidence" value="ECO:0007669"/>
    <property type="project" value="UniProtKB-KW"/>
</dbReference>
<reference evidence="2 3" key="1">
    <citation type="journal article" date="2017" name="Front. Microbiol.">
        <title>Comparative Genomic Analysis of the Class Epsilonproteobacteria and Proposed Reclassification to Epsilonbacteraeota (phyl. nov.).</title>
        <authorList>
            <person name="Waite D.W."/>
            <person name="Vanwonterghem I."/>
            <person name="Rinke C."/>
            <person name="Parks D.H."/>
            <person name="Zhang Y."/>
            <person name="Takai K."/>
            <person name="Sievert S.M."/>
            <person name="Simon J."/>
            <person name="Campbell B.J."/>
            <person name="Hanson T.E."/>
            <person name="Woyke T."/>
            <person name="Klotz M.G."/>
            <person name="Hugenholtz P."/>
        </authorList>
    </citation>
    <scope>NUCLEOTIDE SEQUENCE [LARGE SCALE GENOMIC DNA]</scope>
    <source>
        <strain evidence="2">UBA12443</strain>
    </source>
</reference>
<dbReference type="FunFam" id="3.90.1580.10:FF:000006">
    <property type="entry name" value="Generic methyltransferase, putative"/>
    <property type="match status" value="1"/>
</dbReference>
<feature type="non-terminal residue" evidence="2">
    <location>
        <position position="1"/>
    </location>
</feature>
<dbReference type="Pfam" id="PF03781">
    <property type="entry name" value="FGE-sulfatase"/>
    <property type="match status" value="1"/>
</dbReference>
<organism evidence="2 3">
    <name type="scientific">Sulfuricurvum kujiense</name>
    <dbReference type="NCBI Taxonomy" id="148813"/>
    <lineage>
        <taxon>Bacteria</taxon>
        <taxon>Pseudomonadati</taxon>
        <taxon>Campylobacterota</taxon>
        <taxon>Epsilonproteobacteria</taxon>
        <taxon>Campylobacterales</taxon>
        <taxon>Sulfurimonadaceae</taxon>
        <taxon>Sulfuricurvum</taxon>
    </lineage>
</organism>
<evidence type="ECO:0000313" key="2">
    <source>
        <dbReference type="EMBL" id="DAB39167.1"/>
    </source>
</evidence>
<sequence length="259" mass="30101">YGWDNEYGSATYFVEPFQASKYLVSNGEFMDFVAANGYGVSRWWDEEGLKFLKIRKATCPPFWVLQSDGSYRYRALAQEIPMPYNWPVEVNALEAEAFCRWKSAQEGETYRLPTEAEWSVMAQEGGMSEEIFDDSRANINLAHYASSVPVDTFAHGEVYDVAGNVWQWTQTQMDAYEGFVTHPWYADFSEPTFDGKHNLIKGGSWISTGNEILYPSRYAFRRHFIQHAGFRYVIGEGENETLKYERIEQMFAKWKQRYG</sequence>
<dbReference type="GO" id="GO:0120147">
    <property type="term" value="F:formylglycine-generating oxidase activity"/>
    <property type="evidence" value="ECO:0007669"/>
    <property type="project" value="TreeGrafter"/>
</dbReference>
<dbReference type="InterPro" id="IPR005532">
    <property type="entry name" value="SUMF_dom"/>
</dbReference>
<evidence type="ECO:0000259" key="1">
    <source>
        <dbReference type="Pfam" id="PF03781"/>
    </source>
</evidence>
<accession>A0A2D3WKA3</accession>
<dbReference type="Proteomes" id="UP000228859">
    <property type="component" value="Unassembled WGS sequence"/>
</dbReference>
<name>A0A2D3WKA3_9BACT</name>
<dbReference type="PANTHER" id="PTHR23150:SF26">
    <property type="entry name" value="GENERIC METHYLTRANSFERASE"/>
    <property type="match status" value="1"/>
</dbReference>
<dbReference type="PANTHER" id="PTHR23150">
    <property type="entry name" value="SULFATASE MODIFYING FACTOR 1, 2"/>
    <property type="match status" value="1"/>
</dbReference>
<keyword evidence="2" id="KW-0808">Transferase</keyword>
<dbReference type="SUPFAM" id="SSF56436">
    <property type="entry name" value="C-type lectin-like"/>
    <property type="match status" value="1"/>
</dbReference>
<proteinExistence type="predicted"/>
<dbReference type="InterPro" id="IPR051043">
    <property type="entry name" value="Sulfatase_Mod_Factor_Kinase"/>
</dbReference>
<keyword evidence="2" id="KW-0489">Methyltransferase</keyword>